<dbReference type="Proteomes" id="UP000681967">
    <property type="component" value="Unassembled WGS sequence"/>
</dbReference>
<feature type="compositionally biased region" description="Polar residues" evidence="1">
    <location>
        <begin position="45"/>
        <end position="65"/>
    </location>
</feature>
<comment type="caution">
    <text evidence="2">The sequence shown here is derived from an EMBL/GenBank/DDBJ whole genome shotgun (WGS) entry which is preliminary data.</text>
</comment>
<gene>
    <name evidence="2" type="ORF">BYL167_LOCUS66869</name>
</gene>
<evidence type="ECO:0000313" key="3">
    <source>
        <dbReference type="Proteomes" id="UP000681967"/>
    </source>
</evidence>
<feature type="compositionally biased region" description="Low complexity" evidence="1">
    <location>
        <begin position="80"/>
        <end position="96"/>
    </location>
</feature>
<name>A0A8S3FF45_9BILA</name>
<sequence>MLKPERVTFSADDDNFYQLTNSDQLNSVLNDSLVHYSTDFKKTDQPVSRSLNHSNSLDQLPSTIMSSQEQQHHHPPPPQQQHHQPPSPQQQQQRQQQIEHEPLASSSIISEEIQILNETNLRQFDALTLQ</sequence>
<proteinExistence type="predicted"/>
<evidence type="ECO:0000256" key="1">
    <source>
        <dbReference type="SAM" id="MobiDB-lite"/>
    </source>
</evidence>
<organism evidence="2 3">
    <name type="scientific">Rotaria magnacalcarata</name>
    <dbReference type="NCBI Taxonomy" id="392030"/>
    <lineage>
        <taxon>Eukaryota</taxon>
        <taxon>Metazoa</taxon>
        <taxon>Spiralia</taxon>
        <taxon>Gnathifera</taxon>
        <taxon>Rotifera</taxon>
        <taxon>Eurotatoria</taxon>
        <taxon>Bdelloidea</taxon>
        <taxon>Philodinida</taxon>
        <taxon>Philodinidae</taxon>
        <taxon>Rotaria</taxon>
    </lineage>
</organism>
<feature type="region of interest" description="Disordered" evidence="1">
    <location>
        <begin position="42"/>
        <end position="107"/>
    </location>
</feature>
<feature type="non-terminal residue" evidence="2">
    <location>
        <position position="130"/>
    </location>
</feature>
<evidence type="ECO:0000313" key="2">
    <source>
        <dbReference type="EMBL" id="CAF5119608.1"/>
    </source>
</evidence>
<protein>
    <submittedName>
        <fullName evidence="2">Uncharacterized protein</fullName>
    </submittedName>
</protein>
<dbReference type="AlphaFoldDB" id="A0A8S3FF45"/>
<reference evidence="2" key="1">
    <citation type="submission" date="2021-02" db="EMBL/GenBank/DDBJ databases">
        <authorList>
            <person name="Nowell W R."/>
        </authorList>
    </citation>
    <scope>NUCLEOTIDE SEQUENCE</scope>
</reference>
<dbReference type="EMBL" id="CAJOBH010244244">
    <property type="protein sequence ID" value="CAF5119608.1"/>
    <property type="molecule type" value="Genomic_DNA"/>
</dbReference>
<accession>A0A8S3FF45</accession>